<reference evidence="2 3" key="1">
    <citation type="submission" date="2018-02" db="EMBL/GenBank/DDBJ databases">
        <title>The genomes of Aspergillus section Nigri reveals drivers in fungal speciation.</title>
        <authorList>
            <consortium name="DOE Joint Genome Institute"/>
            <person name="Vesth T.C."/>
            <person name="Nybo J."/>
            <person name="Theobald S."/>
            <person name="Brandl J."/>
            <person name="Frisvad J.C."/>
            <person name="Nielsen K.F."/>
            <person name="Lyhne E.K."/>
            <person name="Kogle M.E."/>
            <person name="Kuo A."/>
            <person name="Riley R."/>
            <person name="Clum A."/>
            <person name="Nolan M."/>
            <person name="Lipzen A."/>
            <person name="Salamov A."/>
            <person name="Henrissat B."/>
            <person name="Wiebenga A."/>
            <person name="De vries R.P."/>
            <person name="Grigoriev I.V."/>
            <person name="Mortensen U.H."/>
            <person name="Andersen M.R."/>
            <person name="Baker S.E."/>
        </authorList>
    </citation>
    <scope>NUCLEOTIDE SEQUENCE [LARGE SCALE GENOMIC DNA]</scope>
    <source>
        <strain evidence="2 3">CBS 707.79</strain>
    </source>
</reference>
<dbReference type="Proteomes" id="UP000247810">
    <property type="component" value="Unassembled WGS sequence"/>
</dbReference>
<proteinExistence type="predicted"/>
<dbReference type="EMBL" id="KZ825815">
    <property type="protein sequence ID" value="PYH98134.1"/>
    <property type="molecule type" value="Genomic_DNA"/>
</dbReference>
<accession>A0A319DN82</accession>
<name>A0A319DN82_9EURO</name>
<dbReference type="AlphaFoldDB" id="A0A319DN82"/>
<feature type="region of interest" description="Disordered" evidence="1">
    <location>
        <begin position="24"/>
        <end position="64"/>
    </location>
</feature>
<organism evidence="2 3">
    <name type="scientific">Aspergillus ellipticus CBS 707.79</name>
    <dbReference type="NCBI Taxonomy" id="1448320"/>
    <lineage>
        <taxon>Eukaryota</taxon>
        <taxon>Fungi</taxon>
        <taxon>Dikarya</taxon>
        <taxon>Ascomycota</taxon>
        <taxon>Pezizomycotina</taxon>
        <taxon>Eurotiomycetes</taxon>
        <taxon>Eurotiomycetidae</taxon>
        <taxon>Eurotiales</taxon>
        <taxon>Aspergillaceae</taxon>
        <taxon>Aspergillus</taxon>
        <taxon>Aspergillus subgen. Circumdati</taxon>
    </lineage>
</organism>
<evidence type="ECO:0000313" key="2">
    <source>
        <dbReference type="EMBL" id="PYH98134.1"/>
    </source>
</evidence>
<protein>
    <submittedName>
        <fullName evidence="2">Uncharacterized protein</fullName>
    </submittedName>
</protein>
<dbReference type="VEuPathDB" id="FungiDB:BO71DRAFT_78879"/>
<sequence length="95" mass="10203">MQWSPTPGGAVRSKLRAGSLSLKHGPLVRHFRPLSVPEKKKASPKPLTGPRDARDSLGPRQQSTCGARLWGLGRTGCFHSVPRPCTSGSHAIPGW</sequence>
<gene>
    <name evidence="2" type="ORF">BO71DRAFT_78879</name>
</gene>
<keyword evidence="3" id="KW-1185">Reference proteome</keyword>
<evidence type="ECO:0000256" key="1">
    <source>
        <dbReference type="SAM" id="MobiDB-lite"/>
    </source>
</evidence>
<evidence type="ECO:0000313" key="3">
    <source>
        <dbReference type="Proteomes" id="UP000247810"/>
    </source>
</evidence>